<dbReference type="GO" id="GO:0019133">
    <property type="term" value="F:choline monooxygenase activity"/>
    <property type="evidence" value="ECO:0007669"/>
    <property type="project" value="UniProtKB-EC"/>
</dbReference>
<evidence type="ECO:0000256" key="4">
    <source>
        <dbReference type="ARBA" id="ARBA00004866"/>
    </source>
</evidence>
<dbReference type="SUPFAM" id="SSF50022">
    <property type="entry name" value="ISP domain"/>
    <property type="match status" value="1"/>
</dbReference>
<dbReference type="InterPro" id="IPR036922">
    <property type="entry name" value="Rieske_2Fe-2S_sf"/>
</dbReference>
<protein>
    <recommendedName>
        <fullName evidence="7">Choline monooxygenase, chloroplastic</fullName>
        <ecNumber evidence="6">1.14.15.7</ecNumber>
    </recommendedName>
</protein>
<evidence type="ECO:0000313" key="17">
    <source>
        <dbReference type="EMBL" id="KAL2554103.1"/>
    </source>
</evidence>
<evidence type="ECO:0000256" key="12">
    <source>
        <dbReference type="ARBA" id="ARBA00023004"/>
    </source>
</evidence>
<organism evidence="17 18">
    <name type="scientific">Forsythia ovata</name>
    <dbReference type="NCBI Taxonomy" id="205694"/>
    <lineage>
        <taxon>Eukaryota</taxon>
        <taxon>Viridiplantae</taxon>
        <taxon>Streptophyta</taxon>
        <taxon>Embryophyta</taxon>
        <taxon>Tracheophyta</taxon>
        <taxon>Spermatophyta</taxon>
        <taxon>Magnoliopsida</taxon>
        <taxon>eudicotyledons</taxon>
        <taxon>Gunneridae</taxon>
        <taxon>Pentapetalae</taxon>
        <taxon>asterids</taxon>
        <taxon>lamiids</taxon>
        <taxon>Lamiales</taxon>
        <taxon>Oleaceae</taxon>
        <taxon>Forsythieae</taxon>
        <taxon>Forsythia</taxon>
    </lineage>
</organism>
<comment type="pathway">
    <text evidence="4">Amine and polyamine biosynthesis; betaine biosynthesis via choline pathway; betaine aldehyde from choline (monooxygenase route): step 1/1.</text>
</comment>
<evidence type="ECO:0000256" key="3">
    <source>
        <dbReference type="ARBA" id="ARBA00004470"/>
    </source>
</evidence>
<dbReference type="PROSITE" id="PS51296">
    <property type="entry name" value="RIESKE"/>
    <property type="match status" value="1"/>
</dbReference>
<comment type="function">
    <text evidence="2">Catalyzes the first step of the osmoprotectant glycine betaine synthesis.</text>
</comment>
<feature type="domain" description="Rieske" evidence="16">
    <location>
        <begin position="120"/>
        <end position="227"/>
    </location>
</feature>
<accession>A0ABD1WZL9</accession>
<keyword evidence="12" id="KW-0408">Iron</keyword>
<dbReference type="EMBL" id="JBFOLJ010000002">
    <property type="protein sequence ID" value="KAL2554103.1"/>
    <property type="molecule type" value="Genomic_DNA"/>
</dbReference>
<gene>
    <name evidence="17" type="ORF">Fot_07722</name>
</gene>
<evidence type="ECO:0000256" key="1">
    <source>
        <dbReference type="ARBA" id="ARBA00001962"/>
    </source>
</evidence>
<comment type="caution">
    <text evidence="17">The sequence shown here is derived from an EMBL/GenBank/DDBJ whole genome shotgun (WGS) entry which is preliminary data.</text>
</comment>
<dbReference type="InterPro" id="IPR001663">
    <property type="entry name" value="Rng_hydr_dOase-A"/>
</dbReference>
<evidence type="ECO:0000256" key="9">
    <source>
        <dbReference type="ARBA" id="ARBA00022723"/>
    </source>
</evidence>
<evidence type="ECO:0000256" key="7">
    <source>
        <dbReference type="ARBA" id="ARBA00014931"/>
    </source>
</evidence>
<keyword evidence="10" id="KW-0809">Transit peptide</keyword>
<dbReference type="Pfam" id="PF00355">
    <property type="entry name" value="Rieske"/>
    <property type="match status" value="1"/>
</dbReference>
<evidence type="ECO:0000256" key="13">
    <source>
        <dbReference type="ARBA" id="ARBA00023014"/>
    </source>
</evidence>
<dbReference type="Gene3D" id="3.90.380.10">
    <property type="entry name" value="Naphthalene 1,2-dioxygenase Alpha Subunit, Chain A, domain 1"/>
    <property type="match status" value="2"/>
</dbReference>
<dbReference type="GO" id="GO:0009570">
    <property type="term" value="C:chloroplast stroma"/>
    <property type="evidence" value="ECO:0007669"/>
    <property type="project" value="UniProtKB-SubCell"/>
</dbReference>
<reference evidence="18" key="1">
    <citation type="submission" date="2024-07" db="EMBL/GenBank/DDBJ databases">
        <title>Two chromosome-level genome assemblies of Korean endemic species Abeliophyllum distichum and Forsythia ovata (Oleaceae).</title>
        <authorList>
            <person name="Jang H."/>
        </authorList>
    </citation>
    <scope>NUCLEOTIDE SEQUENCE [LARGE SCALE GENOMIC DNA]</scope>
</reference>
<evidence type="ECO:0000256" key="8">
    <source>
        <dbReference type="ARBA" id="ARBA00022714"/>
    </source>
</evidence>
<proteinExistence type="inferred from homology"/>
<evidence type="ECO:0000256" key="10">
    <source>
        <dbReference type="ARBA" id="ARBA00022946"/>
    </source>
</evidence>
<dbReference type="SUPFAM" id="SSF55961">
    <property type="entry name" value="Bet v1-like"/>
    <property type="match status" value="1"/>
</dbReference>
<keyword evidence="8" id="KW-0001">2Fe-2S</keyword>
<evidence type="ECO:0000259" key="16">
    <source>
        <dbReference type="PROSITE" id="PS51296"/>
    </source>
</evidence>
<comment type="catalytic activity">
    <reaction evidence="15">
        <text>choline + 2 reduced [2Fe-2S]-[ferredoxin] + O2 + 2 H(+) = betaine aldehyde hydrate + 2 oxidized [2Fe-2S]-[ferredoxin] + H2O</text>
        <dbReference type="Rhea" id="RHEA:17769"/>
        <dbReference type="Rhea" id="RHEA-COMP:10000"/>
        <dbReference type="Rhea" id="RHEA-COMP:10001"/>
        <dbReference type="ChEBI" id="CHEBI:15354"/>
        <dbReference type="ChEBI" id="CHEBI:15377"/>
        <dbReference type="ChEBI" id="CHEBI:15378"/>
        <dbReference type="ChEBI" id="CHEBI:15379"/>
        <dbReference type="ChEBI" id="CHEBI:15870"/>
        <dbReference type="ChEBI" id="CHEBI:33737"/>
        <dbReference type="ChEBI" id="CHEBI:33738"/>
        <dbReference type="EC" id="1.14.15.7"/>
    </reaction>
</comment>
<keyword evidence="9" id="KW-0479">Metal-binding</keyword>
<dbReference type="EC" id="1.14.15.7" evidence="6"/>
<evidence type="ECO:0000313" key="18">
    <source>
        <dbReference type="Proteomes" id="UP001604277"/>
    </source>
</evidence>
<dbReference type="InterPro" id="IPR015879">
    <property type="entry name" value="Ring_hydroxy_dOase_asu_C_dom"/>
</dbReference>
<dbReference type="GO" id="GO:0046872">
    <property type="term" value="F:metal ion binding"/>
    <property type="evidence" value="ECO:0007669"/>
    <property type="project" value="UniProtKB-KW"/>
</dbReference>
<dbReference type="InterPro" id="IPR017941">
    <property type="entry name" value="Rieske_2Fe-2S"/>
</dbReference>
<name>A0ABD1WZL9_9LAMI</name>
<dbReference type="Proteomes" id="UP001604277">
    <property type="component" value="Unassembled WGS sequence"/>
</dbReference>
<comment type="cofactor">
    <cofactor evidence="1">
        <name>Fe cation</name>
        <dbReference type="ChEBI" id="CHEBI:24875"/>
    </cofactor>
</comment>
<dbReference type="CDD" id="cd08883">
    <property type="entry name" value="RHO_alpha_C_CMO-like"/>
    <property type="match status" value="1"/>
</dbReference>
<comment type="subcellular location">
    <subcellularLocation>
        <location evidence="3">Plastid</location>
        <location evidence="3">Chloroplast stroma</location>
    </subcellularLocation>
</comment>
<dbReference type="GO" id="GO:0051537">
    <property type="term" value="F:2 iron, 2 sulfur cluster binding"/>
    <property type="evidence" value="ECO:0007669"/>
    <property type="project" value="UniProtKB-KW"/>
</dbReference>
<comment type="similarity">
    <text evidence="5">Belongs to the choline monooxygenase family.</text>
</comment>
<sequence>MAAMIMTQKLTALLHFSEIQKHPNNQFIKKFKNRTQAQFKNNNFSISFQVISSSLATDSSNCSHSNNQEVGEKFYGKARKLVQEFNPKIPIEEAWTPPSSWYTDPDFYSLELDQVFYRGWHPVGYTEQIKEPQQFFTGRLGSIEYVVCRDESGTLRAFHNVCRHHASLLASGTGNKSCFVCPYHGWTYGLDGALLKATRITGIKNFKVNEMGLIPLKVAIWGSFVILNFEGVLTKEDLDTSVVGNEWLGTSAELLSANGVDTSLDYVCRREYTIECNWKVFCDNYLDGGYHVPYAHKGLASGLNLESYSTKMFEKVSIQSCDGGPVNSKEDFDRLGSNALYAFVYPNFMINRYGPWMDTNLVVPLGPRKCQVIFDYFLDPSLRNNTDFIGKSLEDSEKVQMEDIILCEAVQRGLESPAYSIGRYSPNVEMAMHHFHCLLYENIIGTSPGVPEIHREKRIAFPSFELHTKGDEISPAPSPSLRNAPEKMSIFPEGGFVPSLRLAVEFPNFDTHFKTNVVPGDPP</sequence>
<dbReference type="PANTHER" id="PTHR43756:SF5">
    <property type="entry name" value="CHOLINE MONOOXYGENASE, CHLOROPLASTIC"/>
    <property type="match status" value="1"/>
</dbReference>
<dbReference type="AlphaFoldDB" id="A0ABD1WZL9"/>
<evidence type="ECO:0000256" key="5">
    <source>
        <dbReference type="ARBA" id="ARBA00010848"/>
    </source>
</evidence>
<dbReference type="PRINTS" id="PR00090">
    <property type="entry name" value="RNGDIOXGNASE"/>
</dbReference>
<dbReference type="PANTHER" id="PTHR43756">
    <property type="entry name" value="CHOLINE MONOOXYGENASE, CHLOROPLASTIC"/>
    <property type="match status" value="1"/>
</dbReference>
<keyword evidence="17" id="KW-0503">Monooxygenase</keyword>
<dbReference type="Pfam" id="PF00848">
    <property type="entry name" value="Ring_hydroxyl_A"/>
    <property type="match status" value="1"/>
</dbReference>
<evidence type="ECO:0000256" key="15">
    <source>
        <dbReference type="ARBA" id="ARBA00049097"/>
    </source>
</evidence>
<evidence type="ECO:0000256" key="2">
    <source>
        <dbReference type="ARBA" id="ARBA00002149"/>
    </source>
</evidence>
<keyword evidence="18" id="KW-1185">Reference proteome</keyword>
<keyword evidence="11" id="KW-0560">Oxidoreductase</keyword>
<comment type="cofactor">
    <cofactor evidence="14">
        <name>[2Fe-2S] cluster</name>
        <dbReference type="ChEBI" id="CHEBI:190135"/>
    </cofactor>
</comment>
<evidence type="ECO:0000256" key="11">
    <source>
        <dbReference type="ARBA" id="ARBA00023002"/>
    </source>
</evidence>
<keyword evidence="13" id="KW-0411">Iron-sulfur</keyword>
<evidence type="ECO:0000256" key="14">
    <source>
        <dbReference type="ARBA" id="ARBA00034078"/>
    </source>
</evidence>
<evidence type="ECO:0000256" key="6">
    <source>
        <dbReference type="ARBA" id="ARBA00012763"/>
    </source>
</evidence>
<dbReference type="Gene3D" id="2.102.10.10">
    <property type="entry name" value="Rieske [2Fe-2S] iron-sulphur domain"/>
    <property type="match status" value="1"/>
</dbReference>